<keyword evidence="2 11" id="KW-0328">Glycosyltransferase</keyword>
<accession>D8LR02</accession>
<dbReference type="STRING" id="2880.D8LR02"/>
<dbReference type="Pfam" id="PF04577">
    <property type="entry name" value="Glyco_transf_61"/>
    <property type="match status" value="1"/>
</dbReference>
<protein>
    <submittedName>
        <fullName evidence="11">Beta-(1,2)-xylosyltransferase</fullName>
        <ecNumber evidence="11">2.4.2.38</ecNumber>
    </submittedName>
</protein>
<dbReference type="EMBL" id="FN648830">
    <property type="protein sequence ID" value="CBN77675.1"/>
    <property type="molecule type" value="Genomic_DNA"/>
</dbReference>
<evidence type="ECO:0000256" key="7">
    <source>
        <dbReference type="ARBA" id="ARBA00023180"/>
    </source>
</evidence>
<dbReference type="GO" id="GO:0050513">
    <property type="term" value="F:glycoprotein 2-beta-D-xylosyltransferase activity"/>
    <property type="evidence" value="ECO:0007669"/>
    <property type="project" value="UniProtKB-EC"/>
</dbReference>
<feature type="compositionally biased region" description="Basic residues" evidence="8">
    <location>
        <begin position="1"/>
        <end position="11"/>
    </location>
</feature>
<evidence type="ECO:0000256" key="3">
    <source>
        <dbReference type="ARBA" id="ARBA00022679"/>
    </source>
</evidence>
<feature type="compositionally biased region" description="Basic and acidic residues" evidence="8">
    <location>
        <begin position="12"/>
        <end position="25"/>
    </location>
</feature>
<reference evidence="11 12" key="1">
    <citation type="journal article" date="2010" name="Nature">
        <title>The Ectocarpus genome and the independent evolution of multicellularity in brown algae.</title>
        <authorList>
            <person name="Cock J.M."/>
            <person name="Sterck L."/>
            <person name="Rouze P."/>
            <person name="Scornet D."/>
            <person name="Allen A.E."/>
            <person name="Amoutzias G."/>
            <person name="Anthouard V."/>
            <person name="Artiguenave F."/>
            <person name="Aury J.M."/>
            <person name="Badger J.H."/>
            <person name="Beszteri B."/>
            <person name="Billiau K."/>
            <person name="Bonnet E."/>
            <person name="Bothwell J.H."/>
            <person name="Bowler C."/>
            <person name="Boyen C."/>
            <person name="Brownlee C."/>
            <person name="Carrano C.J."/>
            <person name="Charrier B."/>
            <person name="Cho G.Y."/>
            <person name="Coelho S.M."/>
            <person name="Collen J."/>
            <person name="Corre E."/>
            <person name="Da Silva C."/>
            <person name="Delage L."/>
            <person name="Delaroque N."/>
            <person name="Dittami S.M."/>
            <person name="Doulbeau S."/>
            <person name="Elias M."/>
            <person name="Farnham G."/>
            <person name="Gachon C.M."/>
            <person name="Gschloessl B."/>
            <person name="Heesch S."/>
            <person name="Jabbari K."/>
            <person name="Jubin C."/>
            <person name="Kawai H."/>
            <person name="Kimura K."/>
            <person name="Kloareg B."/>
            <person name="Kupper F.C."/>
            <person name="Lang D."/>
            <person name="Le Bail A."/>
            <person name="Leblanc C."/>
            <person name="Lerouge P."/>
            <person name="Lohr M."/>
            <person name="Lopez P.J."/>
            <person name="Martens C."/>
            <person name="Maumus F."/>
            <person name="Michel G."/>
            <person name="Miranda-Saavedra D."/>
            <person name="Morales J."/>
            <person name="Moreau H."/>
            <person name="Motomura T."/>
            <person name="Nagasato C."/>
            <person name="Napoli C.A."/>
            <person name="Nelson D.R."/>
            <person name="Nyvall-Collen P."/>
            <person name="Peters A.F."/>
            <person name="Pommier C."/>
            <person name="Potin P."/>
            <person name="Poulain J."/>
            <person name="Quesneville H."/>
            <person name="Read B."/>
            <person name="Rensing S.A."/>
            <person name="Ritter A."/>
            <person name="Rousvoal S."/>
            <person name="Samanta M."/>
            <person name="Samson G."/>
            <person name="Schroeder D.C."/>
            <person name="Segurens B."/>
            <person name="Strittmatter M."/>
            <person name="Tonon T."/>
            <person name="Tregear J.W."/>
            <person name="Valentin K."/>
            <person name="von Dassow P."/>
            <person name="Yamagishi T."/>
            <person name="Van de Peer Y."/>
            <person name="Wincker P."/>
        </authorList>
    </citation>
    <scope>NUCLEOTIDE SEQUENCE [LARGE SCALE GENOMIC DNA]</scope>
    <source>
        <strain evidence="12">Ec32 / CCAP1310/4</strain>
    </source>
</reference>
<dbReference type="GO" id="GO:0016020">
    <property type="term" value="C:membrane"/>
    <property type="evidence" value="ECO:0007669"/>
    <property type="project" value="UniProtKB-SubCell"/>
</dbReference>
<feature type="domain" description="Glycosyltransferase 61 catalytic" evidence="10">
    <location>
        <begin position="485"/>
        <end position="559"/>
    </location>
</feature>
<dbReference type="OMA" id="LETDIMI"/>
<evidence type="ECO:0000313" key="11">
    <source>
        <dbReference type="EMBL" id="CBN77675.1"/>
    </source>
</evidence>
<dbReference type="Proteomes" id="UP000002630">
    <property type="component" value="Linkage Group LG18"/>
</dbReference>
<feature type="transmembrane region" description="Helical" evidence="9">
    <location>
        <begin position="29"/>
        <end position="50"/>
    </location>
</feature>
<dbReference type="eggNOG" id="KOG4698">
    <property type="taxonomic scope" value="Eukaryota"/>
</dbReference>
<keyword evidence="4 9" id="KW-0812">Transmembrane</keyword>
<dbReference type="AlphaFoldDB" id="D8LR02"/>
<proteinExistence type="predicted"/>
<dbReference type="InParanoid" id="D8LR02"/>
<keyword evidence="7" id="KW-0325">Glycoprotein</keyword>
<feature type="region of interest" description="Disordered" evidence="8">
    <location>
        <begin position="1"/>
        <end position="25"/>
    </location>
</feature>
<dbReference type="InterPro" id="IPR049625">
    <property type="entry name" value="Glyco_transf_61_cat"/>
</dbReference>
<evidence type="ECO:0000256" key="4">
    <source>
        <dbReference type="ARBA" id="ARBA00022692"/>
    </source>
</evidence>
<feature type="region of interest" description="Disordered" evidence="8">
    <location>
        <begin position="91"/>
        <end position="133"/>
    </location>
</feature>
<evidence type="ECO:0000313" key="12">
    <source>
        <dbReference type="Proteomes" id="UP000002630"/>
    </source>
</evidence>
<dbReference type="EMBL" id="FN649743">
    <property type="protein sequence ID" value="CBN77675.1"/>
    <property type="molecule type" value="Genomic_DNA"/>
</dbReference>
<keyword evidence="3 11" id="KW-0808">Transferase</keyword>
<dbReference type="PANTHER" id="PTHR20961">
    <property type="entry name" value="GLYCOSYLTRANSFERASE"/>
    <property type="match status" value="1"/>
</dbReference>
<dbReference type="InterPro" id="IPR007657">
    <property type="entry name" value="Glycosyltransferase_61"/>
</dbReference>
<organism evidence="11 12">
    <name type="scientific">Ectocarpus siliculosus</name>
    <name type="common">Brown alga</name>
    <name type="synonym">Conferva siliculosa</name>
    <dbReference type="NCBI Taxonomy" id="2880"/>
    <lineage>
        <taxon>Eukaryota</taxon>
        <taxon>Sar</taxon>
        <taxon>Stramenopiles</taxon>
        <taxon>Ochrophyta</taxon>
        <taxon>PX clade</taxon>
        <taxon>Phaeophyceae</taxon>
        <taxon>Ectocarpales</taxon>
        <taxon>Ectocarpaceae</taxon>
        <taxon>Ectocarpus</taxon>
    </lineage>
</organism>
<comment type="subcellular location">
    <subcellularLocation>
        <location evidence="1">Membrane</location>
        <topology evidence="1">Single-pass membrane protein</topology>
    </subcellularLocation>
</comment>
<evidence type="ECO:0000256" key="1">
    <source>
        <dbReference type="ARBA" id="ARBA00004167"/>
    </source>
</evidence>
<name>D8LR02_ECTSI</name>
<feature type="compositionally biased region" description="Polar residues" evidence="8">
    <location>
        <begin position="93"/>
        <end position="106"/>
    </location>
</feature>
<evidence type="ECO:0000256" key="6">
    <source>
        <dbReference type="ARBA" id="ARBA00023136"/>
    </source>
</evidence>
<keyword evidence="6 9" id="KW-0472">Membrane</keyword>
<gene>
    <name evidence="11" type="primary">XylT</name>
    <name evidence="11" type="ORF">Esi_0061_0094</name>
</gene>
<evidence type="ECO:0000256" key="8">
    <source>
        <dbReference type="SAM" id="MobiDB-lite"/>
    </source>
</evidence>
<evidence type="ECO:0000256" key="2">
    <source>
        <dbReference type="ARBA" id="ARBA00022676"/>
    </source>
</evidence>
<keyword evidence="5 9" id="KW-1133">Transmembrane helix</keyword>
<dbReference type="OrthoDB" id="1892506at2759"/>
<dbReference type="EC" id="2.4.2.38" evidence="11"/>
<sequence length="614" mass="68197">MRLPRRRRARSLSKERARNFRQRGEETQAITTTSVVAFSVGALLVVFLWARAVGQEGSKEEDSLEWLRLRKQYLVSQLAIADSQVAQLGGADDSNNVHNPGLSNNGEPLALPRKGSGGPQRGSVDVRAGGDGVTGEGVEAEGHFILGLSAEGFGSTPVDEMMARYDTRACDGSFGNGLVDAWRRTGTECCQPAEALADGPDASSIHCHLIHQDDHHGNGDNLVHMKNVQLDLGDFKDQDVATRVMRAYKNSQHEKQAYVGLRRGAVRGTCSPKGASWQEKFFPGWNADWTTKSFQPVDQLECDGWVDHPVMVIQRDTFANLFHDSEDFVNAFLAMSILRKRPRDVQVLLTDLYPRGPFWPMWDKVFGVGRPTLTAWEVGLEYGELKVCFRDLTVGIFGPAAPTTMARMVTPCFHTALVRAYSDFVIRGLDLQGMTSYASPPSKKVVVTWMARRSSVQWPERAFCSEDGRDSFFTCEYFSHLDTRELQRKIKNEADVVQGLKALEGEEFPNGAVVEVRDADYNLLSFEEQIKHDLETDIMIGPHGAGLFHIIFTPDRASLIELQIDQTKARKHFNNLAKWSGHGYKAAGGPNPVNVADTVGMVREAIGDMDLSRH</sequence>
<evidence type="ECO:0000256" key="9">
    <source>
        <dbReference type="SAM" id="Phobius"/>
    </source>
</evidence>
<evidence type="ECO:0000259" key="10">
    <source>
        <dbReference type="Pfam" id="PF04577"/>
    </source>
</evidence>
<keyword evidence="12" id="KW-1185">Reference proteome</keyword>
<evidence type="ECO:0000256" key="5">
    <source>
        <dbReference type="ARBA" id="ARBA00022989"/>
    </source>
</evidence>
<dbReference type="PANTHER" id="PTHR20961:SF38">
    <property type="entry name" value="PROTEIN O-LINKED-MANNOSE BETA-1,4-N-ACETYLGLUCOSAMINYLTRANSFERASE 2"/>
    <property type="match status" value="1"/>
</dbReference>